<keyword evidence="8" id="KW-1185">Reference proteome</keyword>
<dbReference type="OrthoDB" id="35385at2157"/>
<sequence length="87" mass="9936">MSVEVIGFRAEWCGPCKQLRPILDELDEEYEDVEFSHVDIAEETETVNEYSVQSVPTLVILNDGEIQTQMTGFQQKETIEEQLTALV</sequence>
<gene>
    <name evidence="7" type="ORF">C481_18475</name>
</gene>
<keyword evidence="3 5" id="KW-1015">Disulfide bond</keyword>
<dbReference type="Proteomes" id="UP000011554">
    <property type="component" value="Unassembled WGS sequence"/>
</dbReference>
<accession>M0AHC0</accession>
<organism evidence="7 8">
    <name type="scientific">Natrialba asiatica (strain ATCC 700177 / DSM 12278 / JCM 9576 / FERM P-10747 / NBRC 102637 / 172P1)</name>
    <dbReference type="NCBI Taxonomy" id="29540"/>
    <lineage>
        <taxon>Archaea</taxon>
        <taxon>Methanobacteriati</taxon>
        <taxon>Methanobacteriota</taxon>
        <taxon>Stenosarchaea group</taxon>
        <taxon>Halobacteria</taxon>
        <taxon>Halobacteriales</taxon>
        <taxon>Natrialbaceae</taxon>
        <taxon>Natrialba</taxon>
    </lineage>
</organism>
<evidence type="ECO:0000313" key="7">
    <source>
        <dbReference type="EMBL" id="ELY97949.1"/>
    </source>
</evidence>
<evidence type="ECO:0000259" key="6">
    <source>
        <dbReference type="PROSITE" id="PS51352"/>
    </source>
</evidence>
<evidence type="ECO:0000256" key="1">
    <source>
        <dbReference type="ARBA" id="ARBA00022448"/>
    </source>
</evidence>
<dbReference type="PROSITE" id="PS51352">
    <property type="entry name" value="THIOREDOXIN_2"/>
    <property type="match status" value="1"/>
</dbReference>
<name>M0AHC0_NATA1</name>
<dbReference type="PANTHER" id="PTHR45663:SF11">
    <property type="entry name" value="GEO12009P1"/>
    <property type="match status" value="1"/>
</dbReference>
<evidence type="ECO:0000313" key="8">
    <source>
        <dbReference type="Proteomes" id="UP000011554"/>
    </source>
</evidence>
<dbReference type="PIRSF" id="PIRSF000077">
    <property type="entry name" value="Thioredoxin"/>
    <property type="match status" value="1"/>
</dbReference>
<feature type="disulfide bond" description="Redox-active" evidence="5">
    <location>
        <begin position="13"/>
        <end position="16"/>
    </location>
</feature>
<dbReference type="InterPro" id="IPR036249">
    <property type="entry name" value="Thioredoxin-like_sf"/>
</dbReference>
<evidence type="ECO:0000256" key="4">
    <source>
        <dbReference type="ARBA" id="ARBA00023284"/>
    </source>
</evidence>
<dbReference type="CDD" id="cd02947">
    <property type="entry name" value="TRX_family"/>
    <property type="match status" value="1"/>
</dbReference>
<comment type="caution">
    <text evidence="7">The sequence shown here is derived from an EMBL/GenBank/DDBJ whole genome shotgun (WGS) entry which is preliminary data.</text>
</comment>
<reference evidence="7 8" key="1">
    <citation type="journal article" date="2014" name="PLoS Genet.">
        <title>Phylogenetically driven sequencing of extremely halophilic archaea reveals strategies for static and dynamic osmo-response.</title>
        <authorList>
            <person name="Becker E.A."/>
            <person name="Seitzer P.M."/>
            <person name="Tritt A."/>
            <person name="Larsen D."/>
            <person name="Krusor M."/>
            <person name="Yao A.I."/>
            <person name="Wu D."/>
            <person name="Madern D."/>
            <person name="Eisen J.A."/>
            <person name="Darling A.E."/>
            <person name="Facciotti M.T."/>
        </authorList>
    </citation>
    <scope>NUCLEOTIDE SEQUENCE [LARGE SCALE GENOMIC DNA]</scope>
    <source>
        <strain evidence="7 8">DSM 12278</strain>
    </source>
</reference>
<dbReference type="GO" id="GO:0005737">
    <property type="term" value="C:cytoplasm"/>
    <property type="evidence" value="ECO:0007669"/>
    <property type="project" value="TreeGrafter"/>
</dbReference>
<dbReference type="STRING" id="29540.C481_18475"/>
<proteinExistence type="predicted"/>
<feature type="domain" description="Thioredoxin" evidence="6">
    <location>
        <begin position="1"/>
        <end position="87"/>
    </location>
</feature>
<dbReference type="PATRIC" id="fig|29540.5.peg.3764"/>
<dbReference type="PANTHER" id="PTHR45663">
    <property type="entry name" value="GEO12009P1"/>
    <property type="match status" value="1"/>
</dbReference>
<dbReference type="GO" id="GO:0015035">
    <property type="term" value="F:protein-disulfide reductase activity"/>
    <property type="evidence" value="ECO:0007669"/>
    <property type="project" value="InterPro"/>
</dbReference>
<dbReference type="InterPro" id="IPR013766">
    <property type="entry name" value="Thioredoxin_domain"/>
</dbReference>
<evidence type="ECO:0000256" key="5">
    <source>
        <dbReference type="PIRSR" id="PIRSR000077-4"/>
    </source>
</evidence>
<dbReference type="PRINTS" id="PR00421">
    <property type="entry name" value="THIOREDOXIN"/>
</dbReference>
<dbReference type="SUPFAM" id="SSF52833">
    <property type="entry name" value="Thioredoxin-like"/>
    <property type="match status" value="1"/>
</dbReference>
<dbReference type="InterPro" id="IPR005746">
    <property type="entry name" value="Thioredoxin"/>
</dbReference>
<protein>
    <submittedName>
        <fullName evidence="7">Thioredoxin</fullName>
    </submittedName>
</protein>
<dbReference type="eggNOG" id="arCOG01972">
    <property type="taxonomic scope" value="Archaea"/>
</dbReference>
<keyword evidence="4 5" id="KW-0676">Redox-active center</keyword>
<dbReference type="Gene3D" id="3.40.30.10">
    <property type="entry name" value="Glutaredoxin"/>
    <property type="match status" value="1"/>
</dbReference>
<keyword evidence="1" id="KW-0813">Transport</keyword>
<evidence type="ECO:0000256" key="2">
    <source>
        <dbReference type="ARBA" id="ARBA00022982"/>
    </source>
</evidence>
<dbReference type="EMBL" id="AOIO01000040">
    <property type="protein sequence ID" value="ELY97949.1"/>
    <property type="molecule type" value="Genomic_DNA"/>
</dbReference>
<dbReference type="RefSeq" id="WP_006110797.1">
    <property type="nucleotide sequence ID" value="NZ_AOIO01000040.1"/>
</dbReference>
<dbReference type="AlphaFoldDB" id="M0AHC0"/>
<evidence type="ECO:0000256" key="3">
    <source>
        <dbReference type="ARBA" id="ARBA00023157"/>
    </source>
</evidence>
<dbReference type="Pfam" id="PF00085">
    <property type="entry name" value="Thioredoxin"/>
    <property type="match status" value="1"/>
</dbReference>
<keyword evidence="2" id="KW-0249">Electron transport</keyword>